<protein>
    <submittedName>
        <fullName evidence="1">Nitroreductase family protein</fullName>
    </submittedName>
</protein>
<dbReference type="Gene3D" id="3.40.109.10">
    <property type="entry name" value="NADH Oxidase"/>
    <property type="match status" value="2"/>
</dbReference>
<dbReference type="SUPFAM" id="SSF55469">
    <property type="entry name" value="FMN-dependent nitroreductase-like"/>
    <property type="match status" value="2"/>
</dbReference>
<evidence type="ECO:0000313" key="1">
    <source>
        <dbReference type="EMBL" id="TCP53568.1"/>
    </source>
</evidence>
<keyword evidence="2" id="KW-1185">Reference proteome</keyword>
<dbReference type="InterPro" id="IPR000415">
    <property type="entry name" value="Nitroreductase-like"/>
</dbReference>
<evidence type="ECO:0000313" key="2">
    <source>
        <dbReference type="Proteomes" id="UP000294911"/>
    </source>
</evidence>
<dbReference type="Proteomes" id="UP000294911">
    <property type="component" value="Unassembled WGS sequence"/>
</dbReference>
<gene>
    <name evidence="1" type="ORF">EV191_104135</name>
</gene>
<dbReference type="OrthoDB" id="8156917at2"/>
<dbReference type="NCBIfam" id="NF047509">
    <property type="entry name" value="Rv3131_FMN_oxido"/>
    <property type="match status" value="1"/>
</dbReference>
<accession>A0A4R2QX66</accession>
<organism evidence="1 2">
    <name type="scientific">Tamaricihabitans halophyticus</name>
    <dbReference type="NCBI Taxonomy" id="1262583"/>
    <lineage>
        <taxon>Bacteria</taxon>
        <taxon>Bacillati</taxon>
        <taxon>Actinomycetota</taxon>
        <taxon>Actinomycetes</taxon>
        <taxon>Pseudonocardiales</taxon>
        <taxon>Pseudonocardiaceae</taxon>
        <taxon>Tamaricihabitans</taxon>
    </lineage>
</organism>
<dbReference type="PANTHER" id="PTHR23026">
    <property type="entry name" value="NADPH NITROREDUCTASE"/>
    <property type="match status" value="1"/>
</dbReference>
<proteinExistence type="predicted"/>
<dbReference type="EMBL" id="SLXQ01000004">
    <property type="protein sequence ID" value="TCP53568.1"/>
    <property type="molecule type" value="Genomic_DNA"/>
</dbReference>
<name>A0A4R2QX66_9PSEU</name>
<sequence length="331" mass="35998">MSTHLSRELSKPIRFVIDAAVRAPSPHNTQPWRFVFGTTWIDVLLDRERVLAVADPTGREARLSCGAAILNMRMALRAAGRLPVVSLLPESSRPDLLARVWVRGRNQATPDDVAMYRAALNRRSNRKPFTDQVVPARVRRLLVAAAAVEGAELRLLEQPAELTALARLLREAERLQADDPAFRAELERWTAGDAGRMDGVPETVDSYSARSSTLLSLRHFGGQAESVRSYEQDPLVAVLGSHTDAPLAQLRAGQAMQRVLLTATIVGVSASFLSQPVELPASRAALRAQLGGRLQPQVVLRLGYGYPAASTPRRAVEAVSSREPGLLGSEG</sequence>
<comment type="caution">
    <text evidence="1">The sequence shown here is derived from an EMBL/GenBank/DDBJ whole genome shotgun (WGS) entry which is preliminary data.</text>
</comment>
<dbReference type="GO" id="GO:0016491">
    <property type="term" value="F:oxidoreductase activity"/>
    <property type="evidence" value="ECO:0007669"/>
    <property type="project" value="InterPro"/>
</dbReference>
<dbReference type="PANTHER" id="PTHR23026:SF123">
    <property type="entry name" value="NAD(P)H NITROREDUCTASE RV3131-RELATED"/>
    <property type="match status" value="1"/>
</dbReference>
<dbReference type="RefSeq" id="WP_132877287.1">
    <property type="nucleotide sequence ID" value="NZ_SLXQ01000004.1"/>
</dbReference>
<dbReference type="InterPro" id="IPR050627">
    <property type="entry name" value="Nitroreductase/BluB"/>
</dbReference>
<dbReference type="AlphaFoldDB" id="A0A4R2QX66"/>
<reference evidence="1 2" key="1">
    <citation type="submission" date="2019-03" db="EMBL/GenBank/DDBJ databases">
        <title>Genomic Encyclopedia of Type Strains, Phase IV (KMG-IV): sequencing the most valuable type-strain genomes for metagenomic binning, comparative biology and taxonomic classification.</title>
        <authorList>
            <person name="Goeker M."/>
        </authorList>
    </citation>
    <scope>NUCLEOTIDE SEQUENCE [LARGE SCALE GENOMIC DNA]</scope>
    <source>
        <strain evidence="1 2">DSM 45765</strain>
    </source>
</reference>